<dbReference type="OrthoDB" id="5450382at2"/>
<dbReference type="STRING" id="57664.SAMN05661003_1214"/>
<organism evidence="2 3">
    <name type="scientific">Desulfuromonas thiophila</name>
    <dbReference type="NCBI Taxonomy" id="57664"/>
    <lineage>
        <taxon>Bacteria</taxon>
        <taxon>Pseudomonadati</taxon>
        <taxon>Thermodesulfobacteriota</taxon>
        <taxon>Desulfuromonadia</taxon>
        <taxon>Desulfuromonadales</taxon>
        <taxon>Desulfuromonadaceae</taxon>
        <taxon>Desulfuromonas</taxon>
    </lineage>
</organism>
<feature type="chain" id="PRO_5017478698" description="Curli production assembly/transport component CsgG" evidence="1">
    <location>
        <begin position="24"/>
        <end position="253"/>
    </location>
</feature>
<evidence type="ECO:0000256" key="1">
    <source>
        <dbReference type="SAM" id="SignalP"/>
    </source>
</evidence>
<protein>
    <recommendedName>
        <fullName evidence="4">Curli production assembly/transport component CsgG</fullName>
    </recommendedName>
</protein>
<evidence type="ECO:0000313" key="3">
    <source>
        <dbReference type="Proteomes" id="UP000243205"/>
    </source>
</evidence>
<gene>
    <name evidence="2" type="ORF">SAMN05661003_1214</name>
</gene>
<evidence type="ECO:0000313" key="2">
    <source>
        <dbReference type="EMBL" id="SDE63673.1"/>
    </source>
</evidence>
<keyword evidence="1" id="KW-0732">Signal</keyword>
<dbReference type="PROSITE" id="PS51257">
    <property type="entry name" value="PROKAR_LIPOPROTEIN"/>
    <property type="match status" value="1"/>
</dbReference>
<proteinExistence type="predicted"/>
<sequence length="253" mass="27052">MKPSKIGMLLLGLLALLVGCVPAMQSSQHANQIADQAMYQPVQYSNSGRKGPTVIVLPGQIKSMNATFREKVTSNNIADFGELELSNANFGVLERSDLGPLLDEVSLAVNMGDPTALQKFKRGKFKSTKWFVTFDVLKAEKVAEAKSGLDGNVAGNIFGALVGGRSGYVGDVALSSTKLGDSAGVWIVGMRYKIVDASTTEQVTTGYHEQKMEIGKKGTSFLGVSGSEGQMVTLDSLVQRLVQQCVGDIDRKK</sequence>
<dbReference type="RefSeq" id="WP_092080366.1">
    <property type="nucleotide sequence ID" value="NZ_CALFZY010000036.1"/>
</dbReference>
<reference evidence="3" key="1">
    <citation type="submission" date="2016-10" db="EMBL/GenBank/DDBJ databases">
        <authorList>
            <person name="Varghese N."/>
            <person name="Submissions S."/>
        </authorList>
    </citation>
    <scope>NUCLEOTIDE SEQUENCE [LARGE SCALE GENOMIC DNA]</scope>
    <source>
        <strain evidence="3">DSM 8987</strain>
    </source>
</reference>
<accession>A0A1G7EJ33</accession>
<dbReference type="EMBL" id="FNAQ01000021">
    <property type="protein sequence ID" value="SDE63673.1"/>
    <property type="molecule type" value="Genomic_DNA"/>
</dbReference>
<keyword evidence="3" id="KW-1185">Reference proteome</keyword>
<feature type="signal peptide" evidence="1">
    <location>
        <begin position="1"/>
        <end position="23"/>
    </location>
</feature>
<dbReference type="Proteomes" id="UP000243205">
    <property type="component" value="Unassembled WGS sequence"/>
</dbReference>
<dbReference type="AlphaFoldDB" id="A0A1G7EJ33"/>
<evidence type="ECO:0008006" key="4">
    <source>
        <dbReference type="Google" id="ProtNLM"/>
    </source>
</evidence>
<name>A0A1G7EJ33_9BACT</name>